<sequence>MARHQAHLLALVESLRAAGVGEEIIEASVSQLLDSYRSELTAAIRALVRERSGD</sequence>
<name>A0ABU8Q934_9SPHN</name>
<organism evidence="1 2">
    <name type="scientific">Sphingomonas molluscorum</name>
    <dbReference type="NCBI Taxonomy" id="418184"/>
    <lineage>
        <taxon>Bacteria</taxon>
        <taxon>Pseudomonadati</taxon>
        <taxon>Pseudomonadota</taxon>
        <taxon>Alphaproteobacteria</taxon>
        <taxon>Sphingomonadales</taxon>
        <taxon>Sphingomonadaceae</taxon>
        <taxon>Sphingomonas</taxon>
    </lineage>
</organism>
<reference evidence="1 2" key="1">
    <citation type="submission" date="2023-12" db="EMBL/GenBank/DDBJ databases">
        <title>Gut-associated functions are favored during microbiome assembly across C. elegans life.</title>
        <authorList>
            <person name="Zimmermann J."/>
        </authorList>
    </citation>
    <scope>NUCLEOTIDE SEQUENCE [LARGE SCALE GENOMIC DNA]</scope>
    <source>
        <strain evidence="1 2">JUb134</strain>
    </source>
</reference>
<evidence type="ECO:0000313" key="1">
    <source>
        <dbReference type="EMBL" id="MEJ5095989.1"/>
    </source>
</evidence>
<evidence type="ECO:0000313" key="2">
    <source>
        <dbReference type="Proteomes" id="UP001380365"/>
    </source>
</evidence>
<dbReference type="RefSeq" id="WP_165890003.1">
    <property type="nucleotide sequence ID" value="NZ_JBBGZA010000001.1"/>
</dbReference>
<keyword evidence="2" id="KW-1185">Reference proteome</keyword>
<accession>A0ABU8Q934</accession>
<protein>
    <submittedName>
        <fullName evidence="1">Uncharacterized protein</fullName>
    </submittedName>
</protein>
<proteinExistence type="predicted"/>
<comment type="caution">
    <text evidence="1">The sequence shown here is derived from an EMBL/GenBank/DDBJ whole genome shotgun (WGS) entry which is preliminary data.</text>
</comment>
<dbReference type="EMBL" id="JBBGZA010000001">
    <property type="protein sequence ID" value="MEJ5095989.1"/>
    <property type="molecule type" value="Genomic_DNA"/>
</dbReference>
<gene>
    <name evidence="1" type="ORF">WH159_15780</name>
</gene>
<dbReference type="Proteomes" id="UP001380365">
    <property type="component" value="Unassembled WGS sequence"/>
</dbReference>